<dbReference type="GO" id="GO:0006689">
    <property type="term" value="P:ganglioside catabolic process"/>
    <property type="evidence" value="ECO:0007669"/>
    <property type="project" value="TreeGrafter"/>
</dbReference>
<dbReference type="EC" id="3.2.1.18" evidence="3"/>
<evidence type="ECO:0000313" key="7">
    <source>
        <dbReference type="EMBL" id="SKA58092.1"/>
    </source>
</evidence>
<evidence type="ECO:0000259" key="6">
    <source>
        <dbReference type="Pfam" id="PF13088"/>
    </source>
</evidence>
<dbReference type="GO" id="GO:0009313">
    <property type="term" value="P:oligosaccharide catabolic process"/>
    <property type="evidence" value="ECO:0007669"/>
    <property type="project" value="TreeGrafter"/>
</dbReference>
<name>A0A1T4UZL6_9GAMM</name>
<accession>A0A1T4UZL6</accession>
<dbReference type="InterPro" id="IPR015344">
    <property type="entry name" value="VCNA_lectin-like_dom"/>
</dbReference>
<feature type="domain" description="Vibrio cholerae neuraminidase lectin-like" evidence="5">
    <location>
        <begin position="64"/>
        <end position="216"/>
    </location>
</feature>
<feature type="domain" description="Sialidase" evidence="6">
    <location>
        <begin position="564"/>
        <end position="744"/>
    </location>
</feature>
<dbReference type="OrthoDB" id="7294637at2"/>
<dbReference type="GO" id="GO:0005737">
    <property type="term" value="C:cytoplasm"/>
    <property type="evidence" value="ECO:0007669"/>
    <property type="project" value="TreeGrafter"/>
</dbReference>
<dbReference type="InterPro" id="IPR011040">
    <property type="entry name" value="Sialidase"/>
</dbReference>
<dbReference type="EMBL" id="FUXU01000038">
    <property type="protein sequence ID" value="SKA58092.1"/>
    <property type="molecule type" value="Genomic_DNA"/>
</dbReference>
<feature type="domain" description="Vibrio cholerae neuraminidase lectin-like" evidence="5">
    <location>
        <begin position="345"/>
        <end position="542"/>
    </location>
</feature>
<feature type="chain" id="PRO_5012956227" description="exo-alpha-sialidase" evidence="4">
    <location>
        <begin position="24"/>
        <end position="777"/>
    </location>
</feature>
<evidence type="ECO:0000256" key="2">
    <source>
        <dbReference type="ARBA" id="ARBA00009348"/>
    </source>
</evidence>
<comment type="similarity">
    <text evidence="2">Belongs to the glycosyl hydrolase 33 family.</text>
</comment>
<evidence type="ECO:0000256" key="4">
    <source>
        <dbReference type="SAM" id="SignalP"/>
    </source>
</evidence>
<dbReference type="Pfam" id="PF09264">
    <property type="entry name" value="Sial-lect-inser"/>
    <property type="match status" value="2"/>
</dbReference>
<dbReference type="InterPro" id="IPR036278">
    <property type="entry name" value="Sialidase_sf"/>
</dbReference>
<dbReference type="Pfam" id="PF13088">
    <property type="entry name" value="BNR_2"/>
    <property type="match status" value="1"/>
</dbReference>
<evidence type="ECO:0000256" key="3">
    <source>
        <dbReference type="ARBA" id="ARBA00012733"/>
    </source>
</evidence>
<dbReference type="AlphaFoldDB" id="A0A1T4UZL6"/>
<keyword evidence="8" id="KW-1185">Reference proteome</keyword>
<organism evidence="7 8">
    <name type="scientific">Enterovibrio nigricans DSM 22720</name>
    <dbReference type="NCBI Taxonomy" id="1121868"/>
    <lineage>
        <taxon>Bacteria</taxon>
        <taxon>Pseudomonadati</taxon>
        <taxon>Pseudomonadota</taxon>
        <taxon>Gammaproteobacteria</taxon>
        <taxon>Vibrionales</taxon>
        <taxon>Vibrionaceae</taxon>
        <taxon>Enterovibrio</taxon>
    </lineage>
</organism>
<dbReference type="CDD" id="cd15482">
    <property type="entry name" value="Sialidase_non-viral"/>
    <property type="match status" value="2"/>
</dbReference>
<dbReference type="GO" id="GO:0016020">
    <property type="term" value="C:membrane"/>
    <property type="evidence" value="ECO:0007669"/>
    <property type="project" value="TreeGrafter"/>
</dbReference>
<feature type="signal peptide" evidence="4">
    <location>
        <begin position="1"/>
        <end position="23"/>
    </location>
</feature>
<dbReference type="Gene3D" id="2.120.10.10">
    <property type="match status" value="1"/>
</dbReference>
<dbReference type="GO" id="GO:0033691">
    <property type="term" value="F:sialic acid binding"/>
    <property type="evidence" value="ECO:0007669"/>
    <property type="project" value="InterPro"/>
</dbReference>
<dbReference type="SUPFAM" id="SSF50939">
    <property type="entry name" value="Sialidases"/>
    <property type="match status" value="1"/>
</dbReference>
<evidence type="ECO:0000313" key="8">
    <source>
        <dbReference type="Proteomes" id="UP000190162"/>
    </source>
</evidence>
<dbReference type="RefSeq" id="WP_078753142.1">
    <property type="nucleotide sequence ID" value="NZ_FUXU01000038.1"/>
</dbReference>
<reference evidence="8" key="1">
    <citation type="submission" date="2017-02" db="EMBL/GenBank/DDBJ databases">
        <authorList>
            <person name="Varghese N."/>
            <person name="Submissions S."/>
        </authorList>
    </citation>
    <scope>NUCLEOTIDE SEQUENCE [LARGE SCALE GENOMIC DNA]</scope>
    <source>
        <strain evidence="8">DSM 22720</strain>
    </source>
</reference>
<dbReference type="GO" id="GO:0004308">
    <property type="term" value="F:exo-alpha-sialidase activity"/>
    <property type="evidence" value="ECO:0007669"/>
    <property type="project" value="UniProtKB-EC"/>
</dbReference>
<evidence type="ECO:0000259" key="5">
    <source>
        <dbReference type="Pfam" id="PF09264"/>
    </source>
</evidence>
<sequence length="777" mass="86619">MGLFNKRYLCCCVLSALSFSATAEIYDFVPSKNKHHDEPIEQGWENDLTGDAYGEAIKKKKRVEWYVNGEDGRANWKITPTSDINTQAENFGWTLSTEMRVTEGGYLTNYYANGEYRFLPIVSLDGNQLVVEFEGSEEKTVLATGREARKYHSYDIVFHPGVNPTASFFFDGQLIKANWEPTPSTQNMVTWGNGSSHVDGEAYYRSVNFTISGDSVFSSPDRIPSLVVSSETPGTVVIFAEKREGGSDPGSIYNTNDIITRTSLDYGQTWSEELNLTEQINLNDDYDFSDPRPIYLPDEDEIVLSYVRWPTDAAQNGDKIKYWMDSGVFYSTYDVEDGEWSAPFDVTEEIKERTFQIIGWSGSEYYTQDVNVSAADQWDLNTQLRIHGGSANDLSVSNGEKLFKVSFAINAENHLVAFVDGSDTPIVVREKADNVSGFIDVSLRYDPESKHANLYIDDDFTAGVTGTAASTTQVLFGQTDHDVNGRMHVSNITFISNGETVIDFDAKALSLINPAEQNTLPEAIGWAKHHTGRAYNFYGVASVNPGPGHGIQLEHQTDETGDNNDRLIYPAITLDKYFLNVSSVFSDDDGVTWETGAYLPIPHRWMPTYLETLEPSEADIVELTNGDLLLTSRLDMNRVVDGVNYGPRHQFISKDGGMTWNMPENYGVSQFSNISNDAVDASITRFVEDDDTSYLLFTNPIGSIPGNTGRHNLGLWFSFDEGATWQGPVQLVNGGSAYSDIYQLDSENAMVIVEDNGPEIRTLTVPVTKLKQLFKPN</sequence>
<dbReference type="SUPFAM" id="SSF49899">
    <property type="entry name" value="Concanavalin A-like lectins/glucanases"/>
    <property type="match status" value="2"/>
</dbReference>
<dbReference type="Gene3D" id="2.60.120.200">
    <property type="match status" value="2"/>
</dbReference>
<dbReference type="Proteomes" id="UP000190162">
    <property type="component" value="Unassembled WGS sequence"/>
</dbReference>
<proteinExistence type="inferred from homology"/>
<dbReference type="PANTHER" id="PTHR10628:SF30">
    <property type="entry name" value="EXO-ALPHA-SIALIDASE"/>
    <property type="match status" value="1"/>
</dbReference>
<protein>
    <recommendedName>
        <fullName evidence="3">exo-alpha-sialidase</fullName>
        <ecNumber evidence="3">3.2.1.18</ecNumber>
    </recommendedName>
</protein>
<dbReference type="InterPro" id="IPR026856">
    <property type="entry name" value="Sialidase_fam"/>
</dbReference>
<keyword evidence="4" id="KW-0732">Signal</keyword>
<evidence type="ECO:0000256" key="1">
    <source>
        <dbReference type="ARBA" id="ARBA00000427"/>
    </source>
</evidence>
<dbReference type="PANTHER" id="PTHR10628">
    <property type="entry name" value="SIALIDASE"/>
    <property type="match status" value="1"/>
</dbReference>
<comment type="catalytic activity">
    <reaction evidence="1">
        <text>Hydrolysis of alpha-(2-&gt;3)-, alpha-(2-&gt;6)-, alpha-(2-&gt;8)- glycosidic linkages of terminal sialic acid residues in oligosaccharides, glycoproteins, glycolipids, colominic acid and synthetic substrates.</text>
        <dbReference type="EC" id="3.2.1.18"/>
    </reaction>
</comment>
<dbReference type="InterPro" id="IPR013320">
    <property type="entry name" value="ConA-like_dom_sf"/>
</dbReference>
<gene>
    <name evidence="7" type="ORF">SAMN02745132_02864</name>
</gene>